<dbReference type="SUPFAM" id="SSF52540">
    <property type="entry name" value="P-loop containing nucleoside triphosphate hydrolases"/>
    <property type="match status" value="1"/>
</dbReference>
<evidence type="ECO:0000256" key="7">
    <source>
        <dbReference type="ARBA" id="ARBA00022795"/>
    </source>
</evidence>
<evidence type="ECO:0000259" key="15">
    <source>
        <dbReference type="SMART" id="SM00382"/>
    </source>
</evidence>
<dbReference type="EMBL" id="JBDIVE010000018">
    <property type="protein sequence ID" value="MEN3070694.1"/>
    <property type="molecule type" value="Genomic_DNA"/>
</dbReference>
<evidence type="ECO:0000256" key="11">
    <source>
        <dbReference type="ARBA" id="ARBA00023225"/>
    </source>
</evidence>
<keyword evidence="7" id="KW-1005">Bacterial flagellum biogenesis</keyword>
<feature type="compositionally biased region" description="Low complexity" evidence="14">
    <location>
        <begin position="57"/>
        <end position="98"/>
    </location>
</feature>
<accession>A0ABU9Z464</accession>
<keyword evidence="9" id="KW-0342">GTP-binding</keyword>
<reference evidence="17 18" key="1">
    <citation type="journal article" date="2018" name="Int. J. Syst. Evol. Microbiol.">
        <title>Uliginosibacterium sediminicola sp. nov., isolated from freshwater sediment.</title>
        <authorList>
            <person name="Hwang W.M."/>
            <person name="Kim S.M."/>
            <person name="Kang K."/>
            <person name="Ahn T.Y."/>
        </authorList>
    </citation>
    <scope>NUCLEOTIDE SEQUENCE [LARGE SCALE GENOMIC DNA]</scope>
    <source>
        <strain evidence="17 18">M1-21</strain>
    </source>
</reference>
<organism evidence="17 18">
    <name type="scientific">Uliginosibacterium sediminicola</name>
    <dbReference type="NCBI Taxonomy" id="2024550"/>
    <lineage>
        <taxon>Bacteria</taxon>
        <taxon>Pseudomonadati</taxon>
        <taxon>Pseudomonadota</taxon>
        <taxon>Betaproteobacteria</taxon>
        <taxon>Rhodocyclales</taxon>
        <taxon>Zoogloeaceae</taxon>
        <taxon>Uliginosibacterium</taxon>
    </lineage>
</organism>
<dbReference type="RefSeq" id="WP_345921490.1">
    <property type="nucleotide sequence ID" value="NZ_JBDIVE010000018.1"/>
</dbReference>
<keyword evidence="5" id="KW-1003">Cell membrane</keyword>
<comment type="function">
    <text evidence="12">Necessary for flagellar biosynthesis. May be involved in translocation of the flagellum.</text>
</comment>
<evidence type="ECO:0000256" key="2">
    <source>
        <dbReference type="ARBA" id="ARBA00008531"/>
    </source>
</evidence>
<dbReference type="InterPro" id="IPR003593">
    <property type="entry name" value="AAA+_ATPase"/>
</dbReference>
<proteinExistence type="inferred from homology"/>
<feature type="region of interest" description="Disordered" evidence="14">
    <location>
        <begin position="57"/>
        <end position="154"/>
    </location>
</feature>
<evidence type="ECO:0000313" key="18">
    <source>
        <dbReference type="Proteomes" id="UP001410394"/>
    </source>
</evidence>
<keyword evidence="10" id="KW-0472">Membrane</keyword>
<keyword evidence="17" id="KW-0966">Cell projection</keyword>
<dbReference type="NCBIfam" id="TIGR03499">
    <property type="entry name" value="FlhF"/>
    <property type="match status" value="1"/>
</dbReference>
<feature type="domain" description="AAA+ ATPase" evidence="15">
    <location>
        <begin position="269"/>
        <end position="405"/>
    </location>
</feature>
<dbReference type="InterPro" id="IPR047040">
    <property type="entry name" value="FlhF__GTPase_dom"/>
</dbReference>
<keyword evidence="8" id="KW-0653">Protein transport</keyword>
<evidence type="ECO:0000256" key="12">
    <source>
        <dbReference type="ARBA" id="ARBA00025337"/>
    </source>
</evidence>
<evidence type="ECO:0000256" key="1">
    <source>
        <dbReference type="ARBA" id="ARBA00004413"/>
    </source>
</evidence>
<dbReference type="PANTHER" id="PTHR43134:SF3">
    <property type="entry name" value="FLAGELLAR BIOSYNTHESIS PROTEIN FLHF"/>
    <property type="match status" value="1"/>
</dbReference>
<protein>
    <recommendedName>
        <fullName evidence="3 13">Flagellar biosynthesis protein FlhF</fullName>
    </recommendedName>
</protein>
<dbReference type="CDD" id="cd17873">
    <property type="entry name" value="FlhF"/>
    <property type="match status" value="1"/>
</dbReference>
<keyword evidence="18" id="KW-1185">Reference proteome</keyword>
<sequence length="491" mass="53241">MSVRKFFGKTAREALTALKAELGPDAVVLSNRAVPGGVEIVALPPESMGEINASVRQAQQTPVQPPAARQAPAAPAPENTIGQQIAAQLARRSQQQAAPKSGFRSGIDAPPHDADTGGHQARGVRPFNPPRVGPDGRELPMPTPAAAKPARPLQEERHNDLSRESIQEAARVQSLEATNAALMQELSSIKGMLERQLAGFAWSEISRTAPARTQMMSELLEAGFSAQLTRQLTEPIPADSELNDARDLVRQLINRDLRLQDCDADIIDRGGVFALVGPTGVGKTTTTAKLAARCVVRHGADRLALITTDGYRIGAHEQLRIYGRILGVPVHVVRDASDLRQTLQELRNKHMVLIDTVGMGQRDKMVLEQAAMLNSAGKVRRLLCLNATVRGDTMDDVVRAYRTADLAGCIFTKLDEATSVAPALDVAMRNELSVLYLATGQRVPEDLHLPNRNYLVHRALRELPPDSPWKLDRADAGLLMSEPRPPGNSTM</sequence>
<evidence type="ECO:0000256" key="10">
    <source>
        <dbReference type="ARBA" id="ARBA00023136"/>
    </source>
</evidence>
<dbReference type="InterPro" id="IPR000897">
    <property type="entry name" value="SRP54_GTPase_dom"/>
</dbReference>
<comment type="subcellular location">
    <subcellularLocation>
        <location evidence="1">Cell membrane</location>
        <topology evidence="1">Peripheral membrane protein</topology>
        <orientation evidence="1">Cytoplasmic side</orientation>
    </subcellularLocation>
</comment>
<gene>
    <name evidence="17" type="primary">flhF</name>
    <name evidence="17" type="ORF">ABDB84_19580</name>
</gene>
<dbReference type="SMART" id="SM00962">
    <property type="entry name" value="SRP54"/>
    <property type="match status" value="1"/>
</dbReference>
<comment type="similarity">
    <text evidence="2">Belongs to the GTP-binding SRP family.</text>
</comment>
<evidence type="ECO:0000256" key="3">
    <source>
        <dbReference type="ARBA" id="ARBA00014919"/>
    </source>
</evidence>
<evidence type="ECO:0000256" key="13">
    <source>
        <dbReference type="NCBIfam" id="TIGR03499"/>
    </source>
</evidence>
<keyword evidence="17" id="KW-0282">Flagellum</keyword>
<dbReference type="SMART" id="SM00382">
    <property type="entry name" value="AAA"/>
    <property type="match status" value="1"/>
</dbReference>
<keyword evidence="6" id="KW-0547">Nucleotide-binding</keyword>
<evidence type="ECO:0000256" key="5">
    <source>
        <dbReference type="ARBA" id="ARBA00022475"/>
    </source>
</evidence>
<evidence type="ECO:0000256" key="4">
    <source>
        <dbReference type="ARBA" id="ARBA00022448"/>
    </source>
</evidence>
<keyword evidence="11" id="KW-1006">Bacterial flagellum protein export</keyword>
<name>A0ABU9Z464_9RHOO</name>
<dbReference type="PANTHER" id="PTHR43134">
    <property type="entry name" value="SIGNAL RECOGNITION PARTICLE RECEPTOR SUBUNIT ALPHA"/>
    <property type="match status" value="1"/>
</dbReference>
<dbReference type="Pfam" id="PF00448">
    <property type="entry name" value="SRP54"/>
    <property type="match status" value="1"/>
</dbReference>
<dbReference type="InterPro" id="IPR020006">
    <property type="entry name" value="FlhF"/>
</dbReference>
<evidence type="ECO:0000256" key="9">
    <source>
        <dbReference type="ARBA" id="ARBA00023134"/>
    </source>
</evidence>
<keyword evidence="17" id="KW-0969">Cilium</keyword>
<evidence type="ECO:0000259" key="16">
    <source>
        <dbReference type="SMART" id="SM00962"/>
    </source>
</evidence>
<evidence type="ECO:0000313" key="17">
    <source>
        <dbReference type="EMBL" id="MEN3070694.1"/>
    </source>
</evidence>
<evidence type="ECO:0000256" key="14">
    <source>
        <dbReference type="SAM" id="MobiDB-lite"/>
    </source>
</evidence>
<dbReference type="InterPro" id="IPR027417">
    <property type="entry name" value="P-loop_NTPase"/>
</dbReference>
<dbReference type="Gene3D" id="3.40.50.300">
    <property type="entry name" value="P-loop containing nucleotide triphosphate hydrolases"/>
    <property type="match status" value="1"/>
</dbReference>
<comment type="caution">
    <text evidence="17">The sequence shown here is derived from an EMBL/GenBank/DDBJ whole genome shotgun (WGS) entry which is preliminary data.</text>
</comment>
<evidence type="ECO:0000256" key="6">
    <source>
        <dbReference type="ARBA" id="ARBA00022741"/>
    </source>
</evidence>
<evidence type="ECO:0000256" key="8">
    <source>
        <dbReference type="ARBA" id="ARBA00022927"/>
    </source>
</evidence>
<keyword evidence="4" id="KW-0813">Transport</keyword>
<feature type="domain" description="SRP54-type proteins GTP-binding" evidence="16">
    <location>
        <begin position="270"/>
        <end position="461"/>
    </location>
</feature>
<dbReference type="Proteomes" id="UP001410394">
    <property type="component" value="Unassembled WGS sequence"/>
</dbReference>